<evidence type="ECO:0008006" key="3">
    <source>
        <dbReference type="Google" id="ProtNLM"/>
    </source>
</evidence>
<accession>A0A7S1U532</accession>
<dbReference type="EMBL" id="HBGJ01024405">
    <property type="protein sequence ID" value="CAD9257242.1"/>
    <property type="molecule type" value="Transcribed_RNA"/>
</dbReference>
<gene>
    <name evidence="2" type="ORF">PPAR1163_LOCUS15613</name>
</gene>
<organism evidence="2">
    <name type="scientific">Phaeomonas parva</name>
    <dbReference type="NCBI Taxonomy" id="124430"/>
    <lineage>
        <taxon>Eukaryota</taxon>
        <taxon>Sar</taxon>
        <taxon>Stramenopiles</taxon>
        <taxon>Ochrophyta</taxon>
        <taxon>Pinguiophyceae</taxon>
        <taxon>Pinguiochrysidales</taxon>
        <taxon>Pinguiochrysidaceae</taxon>
        <taxon>Phaeomonas</taxon>
    </lineage>
</organism>
<evidence type="ECO:0000256" key="1">
    <source>
        <dbReference type="SAM" id="MobiDB-lite"/>
    </source>
</evidence>
<sequence length="567" mass="61636">MVKPGAIVALDIHNVSIVDQQRQVDVSARAYFLRHFRGALTLSARLWCNATVAPDPNPKPNRKPKRSLGLRGNKDCWERIGPTQLPVFRPHFKPWGCGEHTISDANAAKYSAKRFWPDTDDIPDGEEHGLVHALSPTMLAFVTTAPANEQLVGRCRHELAAKGCNGAEDVLRDYHKARRAVHVPNPNPTPNHNPNRNLTHDAFLDGLARPLTAETHVHIDGRESRRYAEWGVAAVPAVVTCRIRPDPNPYPSANPNPNPDPNLGTDSAGAAPHFVQERPRRFGACLPPLFGTVKMSWILAWLEYQAAAGLSVAYLYSHQRTFEHRELGVIRSAARRLNLEIVWIEIGLVTYMRLSWNGALKEAQYDCLLRGKADGVAYLLYTSFDDYLTLADGVETPAGEATLDSVVRLAGAGSAQAVTLGGWSWDAQRCHTKRDASAHRAAAAALARHEDEGNLAAVGSTTAALLQGGAFPPACAHAFCDRSAGDLDPRTCPGEAGRRRYLVRPHAVAGLEAHAAVLKEQWRSVDLSTDVAFLRRFRGALARPPSDFCGAGAGAATPPSSTGHTCD</sequence>
<feature type="region of interest" description="Disordered" evidence="1">
    <location>
        <begin position="246"/>
        <end position="270"/>
    </location>
</feature>
<reference evidence="2" key="1">
    <citation type="submission" date="2021-01" db="EMBL/GenBank/DDBJ databases">
        <authorList>
            <person name="Corre E."/>
            <person name="Pelletier E."/>
            <person name="Niang G."/>
            <person name="Scheremetjew M."/>
            <person name="Finn R."/>
            <person name="Kale V."/>
            <person name="Holt S."/>
            <person name="Cochrane G."/>
            <person name="Meng A."/>
            <person name="Brown T."/>
            <person name="Cohen L."/>
        </authorList>
    </citation>
    <scope>NUCLEOTIDE SEQUENCE</scope>
    <source>
        <strain evidence="2">CCMP2877</strain>
    </source>
</reference>
<dbReference type="AlphaFoldDB" id="A0A7S1U532"/>
<feature type="region of interest" description="Disordered" evidence="1">
    <location>
        <begin position="51"/>
        <end position="70"/>
    </location>
</feature>
<feature type="compositionally biased region" description="Pro residues" evidence="1">
    <location>
        <begin position="246"/>
        <end position="260"/>
    </location>
</feature>
<proteinExistence type="predicted"/>
<name>A0A7S1U532_9STRA</name>
<protein>
    <recommendedName>
        <fullName evidence="3">Glycosyltransferase family 92 protein</fullName>
    </recommendedName>
</protein>
<evidence type="ECO:0000313" key="2">
    <source>
        <dbReference type="EMBL" id="CAD9257242.1"/>
    </source>
</evidence>